<dbReference type="Gene3D" id="4.10.60.10">
    <property type="entry name" value="Zinc finger, CCHC-type"/>
    <property type="match status" value="1"/>
</dbReference>
<evidence type="ECO:0000256" key="1">
    <source>
        <dbReference type="SAM" id="MobiDB-lite"/>
    </source>
</evidence>
<feature type="region of interest" description="Disordered" evidence="1">
    <location>
        <begin position="500"/>
        <end position="606"/>
    </location>
</feature>
<feature type="compositionally biased region" description="Polar residues" evidence="1">
    <location>
        <begin position="1"/>
        <end position="10"/>
    </location>
</feature>
<dbReference type="InterPro" id="IPR036875">
    <property type="entry name" value="Znf_CCHC_sf"/>
</dbReference>
<evidence type="ECO:0000313" key="4">
    <source>
        <dbReference type="Proteomes" id="UP000823388"/>
    </source>
</evidence>
<feature type="compositionally biased region" description="Polar residues" evidence="1">
    <location>
        <begin position="522"/>
        <end position="533"/>
    </location>
</feature>
<name>A0A8T0RMZ7_PANVG</name>
<comment type="caution">
    <text evidence="3">The sequence shown here is derived from an EMBL/GenBank/DDBJ whole genome shotgun (WGS) entry which is preliminary data.</text>
</comment>
<feature type="compositionally biased region" description="Basic residues" evidence="1">
    <location>
        <begin position="106"/>
        <end position="122"/>
    </location>
</feature>
<organism evidence="3 4">
    <name type="scientific">Panicum virgatum</name>
    <name type="common">Blackwell switchgrass</name>
    <dbReference type="NCBI Taxonomy" id="38727"/>
    <lineage>
        <taxon>Eukaryota</taxon>
        <taxon>Viridiplantae</taxon>
        <taxon>Streptophyta</taxon>
        <taxon>Embryophyta</taxon>
        <taxon>Tracheophyta</taxon>
        <taxon>Spermatophyta</taxon>
        <taxon>Magnoliopsida</taxon>
        <taxon>Liliopsida</taxon>
        <taxon>Poales</taxon>
        <taxon>Poaceae</taxon>
        <taxon>PACMAD clade</taxon>
        <taxon>Panicoideae</taxon>
        <taxon>Panicodae</taxon>
        <taxon>Paniceae</taxon>
        <taxon>Panicinae</taxon>
        <taxon>Panicum</taxon>
        <taxon>Panicum sect. Hiantes</taxon>
    </lineage>
</organism>
<dbReference type="PANTHER" id="PTHR33087">
    <property type="entry name" value="OS07G0539200 PROTEIN"/>
    <property type="match status" value="1"/>
</dbReference>
<sequence>MVTPSPSSTGVAPASSGEARCPPPASSPLSAAARPFYPGESSSGRPKAVRWAEESDEEMVDYDFTPSPPPRPTSYRDAVCRSSSIPAPVVSQPAVTAPPPGLASERHKRRRPSRRVRRRRAPPLRAADQPDVHHPPASTDGGRRQPRVDADGFQEVLPHSARLRLRRDARGTSVPASRLLPELVGRCLNCLSYNHRVATCRLPRRCLRCHGFRHLARDCHMPWRQHSQEAATGSRRTPRRRFVRVLNNGPPTPIASDALGSTPSPPPSATAVAARAASTGPACVTPHSEEIAAEEARLRLALIGQVSNITEAVGYLDVLRFIVGYTGVAEGDLSVKFYHHGSFLVLCSTQLVRDRILAASPIPLASTFLSLRPWTRLVNAEQDMLFYKVEIEVDGIPAHAWDLDTASKLLAPQCWIEHQDEATASKSDMSTFKVSAWMKDPASIPAAKTLLIAEPEIQVIHSDPFNQRLLANVTPYLRQKRVLQYPVDFHLRAIFDFGSRTSSSSGEPSHYDDGDSGLDGNPNRSSSFQQGSARSPRVNAFPRRDGRRANGHRSGGGRAGGGGFPVSGTAATDDTSAHHGCSPAAPKDEDHIGCPVPPPSRPPTPVHRPRVDVANTYVSSPLVAVGAVATSDPLPPTTPACLADSHVDGPGRAAHAPGSPDAPAPNSPDDDSQLPADSRLEAFADLMTTPIRTPLAQPPPPKTGRAARSTAVVTLPKRSSRIASQSLANVPVAKRGEIVVMRRLGFIDDKAPATATSLKAYNEIYCGKLQSNHIEAMDELFPSRTNSRRHAVSTM</sequence>
<dbReference type="InterPro" id="IPR053253">
    <property type="entry name" value="Sex_diff_modulator"/>
</dbReference>
<feature type="compositionally biased region" description="Pro residues" evidence="1">
    <location>
        <begin position="595"/>
        <end position="606"/>
    </location>
</feature>
<dbReference type="SMART" id="SM00343">
    <property type="entry name" value="ZnF_C2HC"/>
    <property type="match status" value="2"/>
</dbReference>
<dbReference type="GO" id="GO:0008270">
    <property type="term" value="F:zinc ion binding"/>
    <property type="evidence" value="ECO:0007669"/>
    <property type="project" value="InterPro"/>
</dbReference>
<evidence type="ECO:0000259" key="2">
    <source>
        <dbReference type="SMART" id="SM00343"/>
    </source>
</evidence>
<feature type="region of interest" description="Disordered" evidence="1">
    <location>
        <begin position="1"/>
        <end position="155"/>
    </location>
</feature>
<reference evidence="3" key="1">
    <citation type="submission" date="2020-05" db="EMBL/GenBank/DDBJ databases">
        <title>WGS assembly of Panicum virgatum.</title>
        <authorList>
            <person name="Lovell J.T."/>
            <person name="Jenkins J."/>
            <person name="Shu S."/>
            <person name="Juenger T.E."/>
            <person name="Schmutz J."/>
        </authorList>
    </citation>
    <scope>NUCLEOTIDE SEQUENCE</scope>
    <source>
        <strain evidence="3">AP13</strain>
    </source>
</reference>
<evidence type="ECO:0000313" key="3">
    <source>
        <dbReference type="EMBL" id="KAG2586515.1"/>
    </source>
</evidence>
<feature type="compositionally biased region" description="Basic and acidic residues" evidence="1">
    <location>
        <begin position="141"/>
        <end position="150"/>
    </location>
</feature>
<feature type="compositionally biased region" description="Gly residues" evidence="1">
    <location>
        <begin position="553"/>
        <end position="565"/>
    </location>
</feature>
<dbReference type="GO" id="GO:0003676">
    <property type="term" value="F:nucleic acid binding"/>
    <property type="evidence" value="ECO:0007669"/>
    <property type="project" value="InterPro"/>
</dbReference>
<proteinExistence type="predicted"/>
<gene>
    <name evidence="3" type="ORF">PVAP13_5NG060616</name>
</gene>
<dbReference type="Proteomes" id="UP000823388">
    <property type="component" value="Chromosome 5N"/>
</dbReference>
<dbReference type="InterPro" id="IPR001878">
    <property type="entry name" value="Znf_CCHC"/>
</dbReference>
<feature type="region of interest" description="Disordered" evidence="1">
    <location>
        <begin position="249"/>
        <end position="270"/>
    </location>
</feature>
<dbReference type="PANTHER" id="PTHR33087:SF31">
    <property type="entry name" value="OS06G0482850 PROTEIN"/>
    <property type="match status" value="1"/>
</dbReference>
<keyword evidence="4" id="KW-1185">Reference proteome</keyword>
<feature type="region of interest" description="Disordered" evidence="1">
    <location>
        <begin position="629"/>
        <end position="675"/>
    </location>
</feature>
<accession>A0A8T0RMZ7</accession>
<feature type="domain" description="CCHC-type" evidence="2">
    <location>
        <begin position="186"/>
        <end position="202"/>
    </location>
</feature>
<protein>
    <recommendedName>
        <fullName evidence="2">CCHC-type domain-containing protein</fullName>
    </recommendedName>
</protein>
<dbReference type="SUPFAM" id="SSF57756">
    <property type="entry name" value="Retrovirus zinc finger-like domains"/>
    <property type="match status" value="1"/>
</dbReference>
<feature type="domain" description="CCHC-type" evidence="2">
    <location>
        <begin position="205"/>
        <end position="221"/>
    </location>
</feature>
<dbReference type="EMBL" id="CM029046">
    <property type="protein sequence ID" value="KAG2586515.1"/>
    <property type="molecule type" value="Genomic_DNA"/>
</dbReference>
<dbReference type="AlphaFoldDB" id="A0A8T0RMZ7"/>